<organism evidence="2 3">
    <name type="scientific">Kitasatospora gansuensis</name>
    <dbReference type="NCBI Taxonomy" id="258050"/>
    <lineage>
        <taxon>Bacteria</taxon>
        <taxon>Bacillati</taxon>
        <taxon>Actinomycetota</taxon>
        <taxon>Actinomycetes</taxon>
        <taxon>Kitasatosporales</taxon>
        <taxon>Streptomycetaceae</taxon>
        <taxon>Kitasatospora</taxon>
    </lineage>
</organism>
<evidence type="ECO:0000256" key="1">
    <source>
        <dbReference type="SAM" id="SignalP"/>
    </source>
</evidence>
<comment type="caution">
    <text evidence="2">The sequence shown here is derived from an EMBL/GenBank/DDBJ whole genome shotgun (WGS) entry which is preliminary data.</text>
</comment>
<dbReference type="Proteomes" id="UP000573327">
    <property type="component" value="Unassembled WGS sequence"/>
</dbReference>
<feature type="chain" id="PRO_5038514332" description="LppX_LprAFG lipoprotein" evidence="1">
    <location>
        <begin position="23"/>
        <end position="283"/>
    </location>
</feature>
<accession>A0A7W7SDT5</accession>
<dbReference type="Gene3D" id="2.50.20.20">
    <property type="match status" value="1"/>
</dbReference>
<keyword evidence="3" id="KW-1185">Reference proteome</keyword>
<evidence type="ECO:0000313" key="3">
    <source>
        <dbReference type="Proteomes" id="UP000573327"/>
    </source>
</evidence>
<dbReference type="AlphaFoldDB" id="A0A7W7SDT5"/>
<sequence>MKKSARTATAVAVLAAALTACGGGSGHPAGASADQLSADPLTAVRSAADITGRTGSAQAVTELTTESGDKKAVFNGAGGYDYVKRIGRLEITVPPGAATTGKIVEVVLPGTVYLQNSGAKIPEGKWVKLDIRQLPDGNLVSSGATDPASAAGALRGAQQAELVGTESVGGVELKHYKGMLDLAKAAEATGGRGGDGLRMAAGTFTVKEIPYEVWLDGQGRLRKVVQTFGFSGVAGSKQPKDQVKVVSVLSLSDFGKPVQAVEPAPAEIYSMKPGQPGASTPPK</sequence>
<dbReference type="SUPFAM" id="SSF89392">
    <property type="entry name" value="Prokaryotic lipoproteins and lipoprotein localization factors"/>
    <property type="match status" value="1"/>
</dbReference>
<name>A0A7W7SDT5_9ACTN</name>
<evidence type="ECO:0000313" key="2">
    <source>
        <dbReference type="EMBL" id="MBB4947591.1"/>
    </source>
</evidence>
<reference evidence="2 3" key="1">
    <citation type="submission" date="2020-08" db="EMBL/GenBank/DDBJ databases">
        <title>Sequencing the genomes of 1000 actinobacteria strains.</title>
        <authorList>
            <person name="Klenk H.-P."/>
        </authorList>
    </citation>
    <scope>NUCLEOTIDE SEQUENCE [LARGE SCALE GENOMIC DNA]</scope>
    <source>
        <strain evidence="2 3">DSM 44786</strain>
    </source>
</reference>
<dbReference type="PROSITE" id="PS51257">
    <property type="entry name" value="PROKAR_LIPOPROTEIN"/>
    <property type="match status" value="1"/>
</dbReference>
<keyword evidence="1" id="KW-0732">Signal</keyword>
<feature type="signal peptide" evidence="1">
    <location>
        <begin position="1"/>
        <end position="22"/>
    </location>
</feature>
<proteinExistence type="predicted"/>
<dbReference type="RefSeq" id="WP_184915793.1">
    <property type="nucleotide sequence ID" value="NZ_JACHJR010000001.1"/>
</dbReference>
<protein>
    <recommendedName>
        <fullName evidence="4">LppX_LprAFG lipoprotein</fullName>
    </recommendedName>
</protein>
<gene>
    <name evidence="2" type="ORF">F4556_003126</name>
</gene>
<dbReference type="InterPro" id="IPR029046">
    <property type="entry name" value="LolA/LolB/LppX"/>
</dbReference>
<evidence type="ECO:0008006" key="4">
    <source>
        <dbReference type="Google" id="ProtNLM"/>
    </source>
</evidence>
<dbReference type="EMBL" id="JACHJR010000001">
    <property type="protein sequence ID" value="MBB4947591.1"/>
    <property type="molecule type" value="Genomic_DNA"/>
</dbReference>